<evidence type="ECO:0000313" key="2">
    <source>
        <dbReference type="EMBL" id="MFC6059467.1"/>
    </source>
</evidence>
<protein>
    <recommendedName>
        <fullName evidence="4">DUF222 domain-containing protein</fullName>
    </recommendedName>
</protein>
<gene>
    <name evidence="2" type="ORF">ACFP50_29890</name>
</gene>
<evidence type="ECO:0008006" key="4">
    <source>
        <dbReference type="Google" id="ProtNLM"/>
    </source>
</evidence>
<sequence length="137" mass="14257">MPHLTAAEVAAQIENLYGAELPDLEAHAQDQAPGMLAALLGSHHTLAFAEQSITAHRERLQNLTHPERQIGAHEVSHILDCARRLAEAVAVRDTQAATADAVLRSLGRAPAPEPPTTSAAAPVAAPPVPAASPAPSR</sequence>
<dbReference type="Proteomes" id="UP001596242">
    <property type="component" value="Unassembled WGS sequence"/>
</dbReference>
<proteinExistence type="predicted"/>
<keyword evidence="3" id="KW-1185">Reference proteome</keyword>
<evidence type="ECO:0000313" key="3">
    <source>
        <dbReference type="Proteomes" id="UP001596242"/>
    </source>
</evidence>
<dbReference type="EMBL" id="JBHSPT010000083">
    <property type="protein sequence ID" value="MFC6059467.1"/>
    <property type="molecule type" value="Genomic_DNA"/>
</dbReference>
<name>A0ABW1M8W4_9ACTN</name>
<organism evidence="2 3">
    <name type="scientific">Streptomyces pratens</name>
    <dbReference type="NCBI Taxonomy" id="887456"/>
    <lineage>
        <taxon>Bacteria</taxon>
        <taxon>Bacillati</taxon>
        <taxon>Actinomycetota</taxon>
        <taxon>Actinomycetes</taxon>
        <taxon>Kitasatosporales</taxon>
        <taxon>Streptomycetaceae</taxon>
        <taxon>Streptomyces</taxon>
    </lineage>
</organism>
<accession>A0ABW1M8W4</accession>
<feature type="region of interest" description="Disordered" evidence="1">
    <location>
        <begin position="106"/>
        <end position="137"/>
    </location>
</feature>
<dbReference type="RefSeq" id="WP_386403788.1">
    <property type="nucleotide sequence ID" value="NZ_JBHSPT010000083.1"/>
</dbReference>
<evidence type="ECO:0000256" key="1">
    <source>
        <dbReference type="SAM" id="MobiDB-lite"/>
    </source>
</evidence>
<reference evidence="3" key="1">
    <citation type="journal article" date="2019" name="Int. J. Syst. Evol. Microbiol.">
        <title>The Global Catalogue of Microorganisms (GCM) 10K type strain sequencing project: providing services to taxonomists for standard genome sequencing and annotation.</title>
        <authorList>
            <consortium name="The Broad Institute Genomics Platform"/>
            <consortium name="The Broad Institute Genome Sequencing Center for Infectious Disease"/>
            <person name="Wu L."/>
            <person name="Ma J."/>
        </authorList>
    </citation>
    <scope>NUCLEOTIDE SEQUENCE [LARGE SCALE GENOMIC DNA]</scope>
    <source>
        <strain evidence="3">JCM 12763</strain>
    </source>
</reference>
<feature type="compositionally biased region" description="Pro residues" evidence="1">
    <location>
        <begin position="124"/>
        <end position="137"/>
    </location>
</feature>
<comment type="caution">
    <text evidence="2">The sequence shown here is derived from an EMBL/GenBank/DDBJ whole genome shotgun (WGS) entry which is preliminary data.</text>
</comment>